<dbReference type="EMBL" id="JBIMZQ010000003">
    <property type="protein sequence ID" value="KAL3672649.1"/>
    <property type="molecule type" value="Genomic_DNA"/>
</dbReference>
<sequence length="750" mass="85086">MDSWRVLFPWCKWLRGRLQLDAPPQITSQRQHNNWLLVTLPKHQRNASSDLLPKIRESLTLLSIVAAVDLQAFCDILRKHCGVDSNFNKFDRLRVIFVLDDHTSRSLLWPETVCSALLAWDGEATLSEDFLLAKEEVERISDIKLGKPASKVAIPFCLHFAPRGINLVGLQQYLQSVQRVLKAVMPQADQEKDDNQETRYDRHWPFVFAAVQLNLREFELNESVARALKDLVMLGAKVSCLQLPLKSTDFLSGDECPRQPLADCFLAVTGGGSRIHLFSSPFTPERYDGESQVAACFCQVDTLVVNDLDIDDRRFAALCSALRGARGVREVVLESVFVQDAHEARALKWKWLAYALFTPNRERSSVKKLVITEPQLLAEDVAAIASVVNSHKPAQELLDPLWAEHETKQRVEKSVKRDEKEPIDQPEWEASNNEGENLVRLKQNTVLYLEPLCSQDEWLQASVVLEHDADFPIMNTRDNTEGNTGLTEDWVEVLVPGYGKCWVHPDVAHDRYSSAFHDYCGITELSLVVQVAKSSTDKVFIQLFQLIGHDVVDLTIQTNLLREQGLGSILRSCPNLRKLQLNGAQVEDMFAFTHGYDAGYCQIESLSIEHFRVNPKSLDEFAKVLSDPDREAAKHLRGLCVGKLRVQDIGIAVVSYEKMVESFVRMLDTNNTLEYLKLYVEGEFYTRCVKNFARHDGEQLSPVGMPLVCKLALISVVHSFGNISLEDHLIRRVFDYAARQVNREICIVNY</sequence>
<dbReference type="Proteomes" id="UP001632037">
    <property type="component" value="Unassembled WGS sequence"/>
</dbReference>
<dbReference type="SUPFAM" id="SSF52047">
    <property type="entry name" value="RNI-like"/>
    <property type="match status" value="1"/>
</dbReference>
<proteinExistence type="predicted"/>
<reference evidence="1 2" key="1">
    <citation type="submission" date="2024-09" db="EMBL/GenBank/DDBJ databases">
        <title>Genome sequencing and assembly of Phytophthora oleae, isolate VK10A, causative agent of rot of olive drupes.</title>
        <authorList>
            <person name="Conti Taguali S."/>
            <person name="Riolo M."/>
            <person name="La Spada F."/>
            <person name="Cacciola S.O."/>
            <person name="Dionisio G."/>
        </authorList>
    </citation>
    <scope>NUCLEOTIDE SEQUENCE [LARGE SCALE GENOMIC DNA]</scope>
    <source>
        <strain evidence="1 2">VK10A</strain>
    </source>
</reference>
<evidence type="ECO:0000313" key="1">
    <source>
        <dbReference type="EMBL" id="KAL3672649.1"/>
    </source>
</evidence>
<dbReference type="Gene3D" id="3.80.10.10">
    <property type="entry name" value="Ribonuclease Inhibitor"/>
    <property type="match status" value="1"/>
</dbReference>
<name>A0ABD3G684_9STRA</name>
<comment type="caution">
    <text evidence="1">The sequence shown here is derived from an EMBL/GenBank/DDBJ whole genome shotgun (WGS) entry which is preliminary data.</text>
</comment>
<keyword evidence="2" id="KW-1185">Reference proteome</keyword>
<gene>
    <name evidence="1" type="ORF">V7S43_001944</name>
</gene>
<protein>
    <recommendedName>
        <fullName evidence="3">HECT domain-containing protein</fullName>
    </recommendedName>
</protein>
<dbReference type="AlphaFoldDB" id="A0ABD3G684"/>
<dbReference type="InterPro" id="IPR032675">
    <property type="entry name" value="LRR_dom_sf"/>
</dbReference>
<organism evidence="1 2">
    <name type="scientific">Phytophthora oleae</name>
    <dbReference type="NCBI Taxonomy" id="2107226"/>
    <lineage>
        <taxon>Eukaryota</taxon>
        <taxon>Sar</taxon>
        <taxon>Stramenopiles</taxon>
        <taxon>Oomycota</taxon>
        <taxon>Peronosporomycetes</taxon>
        <taxon>Peronosporales</taxon>
        <taxon>Peronosporaceae</taxon>
        <taxon>Phytophthora</taxon>
    </lineage>
</organism>
<evidence type="ECO:0008006" key="3">
    <source>
        <dbReference type="Google" id="ProtNLM"/>
    </source>
</evidence>
<accession>A0ABD3G684</accession>
<evidence type="ECO:0000313" key="2">
    <source>
        <dbReference type="Proteomes" id="UP001632037"/>
    </source>
</evidence>